<name>A0AAV2QT78_MEGNR</name>
<gene>
    <name evidence="1" type="ORF">MNOR_LOCUS15145</name>
</gene>
<organism evidence="1 2">
    <name type="scientific">Meganyctiphanes norvegica</name>
    <name type="common">Northern krill</name>
    <name type="synonym">Thysanopoda norvegica</name>
    <dbReference type="NCBI Taxonomy" id="48144"/>
    <lineage>
        <taxon>Eukaryota</taxon>
        <taxon>Metazoa</taxon>
        <taxon>Ecdysozoa</taxon>
        <taxon>Arthropoda</taxon>
        <taxon>Crustacea</taxon>
        <taxon>Multicrustacea</taxon>
        <taxon>Malacostraca</taxon>
        <taxon>Eumalacostraca</taxon>
        <taxon>Eucarida</taxon>
        <taxon>Euphausiacea</taxon>
        <taxon>Euphausiidae</taxon>
        <taxon>Meganyctiphanes</taxon>
    </lineage>
</organism>
<accession>A0AAV2QT78</accession>
<evidence type="ECO:0000313" key="2">
    <source>
        <dbReference type="Proteomes" id="UP001497623"/>
    </source>
</evidence>
<feature type="non-terminal residue" evidence="1">
    <location>
        <position position="180"/>
    </location>
</feature>
<feature type="non-terminal residue" evidence="1">
    <location>
        <position position="1"/>
    </location>
</feature>
<dbReference type="Proteomes" id="UP001497623">
    <property type="component" value="Unassembled WGS sequence"/>
</dbReference>
<evidence type="ECO:0000313" key="1">
    <source>
        <dbReference type="EMBL" id="CAL4094418.1"/>
    </source>
</evidence>
<sequence length="180" mass="20816">EYQPGSERATQGHYREFAVKVISIMHDVSSLCVWTCCLLINILILSSNMGIGNGAVQGTDTFTRKKHHHNNGKGKYGFLVTKKERNYLHNTFEPLLYSNKNKVNGFPYIAKSSKSFNVENSKDNQRKTIKHSLNSLIENKPLNFKDKDSPKKIKREFKSFERKNVNTDFINNKRNGNYRK</sequence>
<proteinExistence type="predicted"/>
<dbReference type="AlphaFoldDB" id="A0AAV2QT78"/>
<protein>
    <submittedName>
        <fullName evidence="1">Uncharacterized protein</fullName>
    </submittedName>
</protein>
<dbReference type="EMBL" id="CAXKWB010009349">
    <property type="protein sequence ID" value="CAL4094418.1"/>
    <property type="molecule type" value="Genomic_DNA"/>
</dbReference>
<reference evidence="1 2" key="1">
    <citation type="submission" date="2024-05" db="EMBL/GenBank/DDBJ databases">
        <authorList>
            <person name="Wallberg A."/>
        </authorList>
    </citation>
    <scope>NUCLEOTIDE SEQUENCE [LARGE SCALE GENOMIC DNA]</scope>
</reference>
<keyword evidence="2" id="KW-1185">Reference proteome</keyword>
<comment type="caution">
    <text evidence="1">The sequence shown here is derived from an EMBL/GenBank/DDBJ whole genome shotgun (WGS) entry which is preliminary data.</text>
</comment>